<evidence type="ECO:0000313" key="2">
    <source>
        <dbReference type="EMBL" id="HGZ43371.1"/>
    </source>
</evidence>
<accession>A0A832MM25</accession>
<comment type="caution">
    <text evidence="2">The sequence shown here is derived from an EMBL/GenBank/DDBJ whole genome shotgun (WGS) entry which is preliminary data.</text>
</comment>
<proteinExistence type="predicted"/>
<protein>
    <submittedName>
        <fullName evidence="2">Glycosyltransferase</fullName>
    </submittedName>
</protein>
<gene>
    <name evidence="2" type="ORF">ENR23_08100</name>
</gene>
<keyword evidence="2" id="KW-0808">Transferase</keyword>
<name>A0A832MM25_UNCEI</name>
<dbReference type="InterPro" id="IPR029044">
    <property type="entry name" value="Nucleotide-diphossugar_trans"/>
</dbReference>
<feature type="domain" description="Glycosyltransferase 2-like" evidence="1">
    <location>
        <begin position="9"/>
        <end position="165"/>
    </location>
</feature>
<dbReference type="InterPro" id="IPR001173">
    <property type="entry name" value="Glyco_trans_2-like"/>
</dbReference>
<dbReference type="PANTHER" id="PTHR43685">
    <property type="entry name" value="GLYCOSYLTRANSFERASE"/>
    <property type="match status" value="1"/>
</dbReference>
<dbReference type="InterPro" id="IPR050834">
    <property type="entry name" value="Glycosyltransf_2"/>
</dbReference>
<evidence type="ECO:0000259" key="1">
    <source>
        <dbReference type="Pfam" id="PF00535"/>
    </source>
</evidence>
<reference evidence="2" key="1">
    <citation type="journal article" date="2020" name="mSystems">
        <title>Genome- and Community-Level Interaction Insights into Carbon Utilization and Element Cycling Functions of Hydrothermarchaeota in Hydrothermal Sediment.</title>
        <authorList>
            <person name="Zhou Z."/>
            <person name="Liu Y."/>
            <person name="Xu W."/>
            <person name="Pan J."/>
            <person name="Luo Z.H."/>
            <person name="Li M."/>
        </authorList>
    </citation>
    <scope>NUCLEOTIDE SEQUENCE [LARGE SCALE GENOMIC DNA]</scope>
    <source>
        <strain evidence="2">SpSt-381</strain>
    </source>
</reference>
<dbReference type="SUPFAM" id="SSF53448">
    <property type="entry name" value="Nucleotide-diphospho-sugar transferases"/>
    <property type="match status" value="1"/>
</dbReference>
<dbReference type="GO" id="GO:0016740">
    <property type="term" value="F:transferase activity"/>
    <property type="evidence" value="ECO:0007669"/>
    <property type="project" value="UniProtKB-KW"/>
</dbReference>
<dbReference type="PANTHER" id="PTHR43685:SF12">
    <property type="entry name" value="GLYCOSYL TRANSFERASE FAMILY 2"/>
    <property type="match status" value="1"/>
</dbReference>
<dbReference type="Gene3D" id="3.90.550.10">
    <property type="entry name" value="Spore Coat Polysaccharide Biosynthesis Protein SpsA, Chain A"/>
    <property type="match status" value="1"/>
</dbReference>
<organism evidence="2">
    <name type="scientific">Eiseniibacteriota bacterium</name>
    <dbReference type="NCBI Taxonomy" id="2212470"/>
    <lineage>
        <taxon>Bacteria</taxon>
        <taxon>Candidatus Eiseniibacteriota</taxon>
    </lineage>
</organism>
<sequence length="261" mass="27735">MRGPAPTLSVIVVTRDRPRLVADALASVARQRLAPLEVRIAVEGEPLPAGAADGLLEVVVVECAAGQPGRARNAAAAGARGEALAFLDDDDLWRPGHLAALAGALADPAVAFVYDDCEVALERVGEDGARTVLARRVIARAWDLEVMRRDDYVPPSTWGVRRALFERLGGFDAAFRYSEDWDFLLRAARESAPRRVPGVGVEVRLRESGNASADFGAERRACLARLAARHGLETPAPKTFWEVAGALGAEVSAAPDGGGVR</sequence>
<dbReference type="AlphaFoldDB" id="A0A832MM25"/>
<dbReference type="Pfam" id="PF00535">
    <property type="entry name" value="Glycos_transf_2"/>
    <property type="match status" value="1"/>
</dbReference>
<dbReference type="EMBL" id="DSQF01000017">
    <property type="protein sequence ID" value="HGZ43371.1"/>
    <property type="molecule type" value="Genomic_DNA"/>
</dbReference>